<reference evidence="2" key="1">
    <citation type="submission" date="2015-10" db="EMBL/GenBank/DDBJ databases">
        <title>Niche specialization of a soil ammonia-oxidizing archaeon, Candidatus Nitrosocosmicus oleophilus.</title>
        <authorList>
            <person name="Jung M.-Y."/>
            <person name="Rhee S.-K."/>
        </authorList>
    </citation>
    <scope>NUCLEOTIDE SEQUENCE [LARGE SCALE GENOMIC DNA]</scope>
    <source>
        <strain evidence="2">MY3</strain>
    </source>
</reference>
<dbReference type="Proteomes" id="UP000058925">
    <property type="component" value="Chromosome"/>
</dbReference>
<proteinExistence type="predicted"/>
<sequence length="51" mass="5761">MMQQRSGIIINISSMPRLAGIPSQSVYSATEFVVQGRVKPHHTYWSLLESK</sequence>
<dbReference type="EMBL" id="CP012850">
    <property type="protein sequence ID" value="ALI37342.1"/>
    <property type="molecule type" value="Genomic_DNA"/>
</dbReference>
<accession>A0A654MCY8</accession>
<name>A0A654MCY8_9ARCH</name>
<evidence type="ECO:0000313" key="1">
    <source>
        <dbReference type="EMBL" id="ALI37342.1"/>
    </source>
</evidence>
<keyword evidence="2" id="KW-1185">Reference proteome</keyword>
<dbReference type="AlphaFoldDB" id="A0A654MCY8"/>
<dbReference type="SUPFAM" id="SSF51735">
    <property type="entry name" value="NAD(P)-binding Rossmann-fold domains"/>
    <property type="match status" value="1"/>
</dbReference>
<dbReference type="InterPro" id="IPR036291">
    <property type="entry name" value="NAD(P)-bd_dom_sf"/>
</dbReference>
<evidence type="ECO:0000313" key="2">
    <source>
        <dbReference type="Proteomes" id="UP000058925"/>
    </source>
</evidence>
<dbReference type="KEGG" id="taa:NMY3_03157"/>
<gene>
    <name evidence="1" type="ORF">NMY3_03157</name>
</gene>
<organism evidence="1 2">
    <name type="scientific">Candidatus Nitrosocosmicus oleophilus</name>
    <dbReference type="NCBI Taxonomy" id="1353260"/>
    <lineage>
        <taxon>Archaea</taxon>
        <taxon>Nitrososphaerota</taxon>
        <taxon>Nitrososphaeria</taxon>
        <taxon>Nitrososphaerales</taxon>
        <taxon>Nitrososphaeraceae</taxon>
        <taxon>Candidatus Nitrosocosmicus</taxon>
    </lineage>
</organism>
<protein>
    <submittedName>
        <fullName evidence="1">Short chain dehydrogenase</fullName>
    </submittedName>
</protein>
<dbReference type="Gene3D" id="3.40.50.720">
    <property type="entry name" value="NAD(P)-binding Rossmann-like Domain"/>
    <property type="match status" value="1"/>
</dbReference>